<dbReference type="EMBL" id="PYDT01000006">
    <property type="protein sequence ID" value="THU58546.1"/>
    <property type="molecule type" value="Genomic_DNA"/>
</dbReference>
<dbReference type="PANTHER" id="PTHR31110:SF3">
    <property type="entry name" value="PORTAL PROTEIN"/>
    <property type="match status" value="1"/>
</dbReference>
<gene>
    <name evidence="1" type="ORF">C4D60_Mb03t15490</name>
</gene>
<proteinExistence type="predicted"/>
<dbReference type="PANTHER" id="PTHR31110">
    <property type="entry name" value="PESTICIDAL CRYSTAL CRY8BA PROTEIN"/>
    <property type="match status" value="1"/>
</dbReference>
<name>A0A4V4H649_MUSBA</name>
<accession>A0A4V4H649</accession>
<organism evidence="1 2">
    <name type="scientific">Musa balbisiana</name>
    <name type="common">Banana</name>
    <dbReference type="NCBI Taxonomy" id="52838"/>
    <lineage>
        <taxon>Eukaryota</taxon>
        <taxon>Viridiplantae</taxon>
        <taxon>Streptophyta</taxon>
        <taxon>Embryophyta</taxon>
        <taxon>Tracheophyta</taxon>
        <taxon>Spermatophyta</taxon>
        <taxon>Magnoliopsida</taxon>
        <taxon>Liliopsida</taxon>
        <taxon>Zingiberales</taxon>
        <taxon>Musaceae</taxon>
        <taxon>Musa</taxon>
    </lineage>
</organism>
<reference evidence="1 2" key="1">
    <citation type="journal article" date="2019" name="Nat. Plants">
        <title>Genome sequencing of Musa balbisiana reveals subgenome evolution and function divergence in polyploid bananas.</title>
        <authorList>
            <person name="Yao X."/>
        </authorList>
    </citation>
    <scope>NUCLEOTIDE SEQUENCE [LARGE SCALE GENOMIC DNA]</scope>
    <source>
        <strain evidence="2">cv. DH-PKW</strain>
        <tissue evidence="1">Leaves</tissue>
    </source>
</reference>
<dbReference type="Proteomes" id="UP000317650">
    <property type="component" value="Chromosome 3"/>
</dbReference>
<keyword evidence="2" id="KW-1185">Reference proteome</keyword>
<evidence type="ECO:0000313" key="1">
    <source>
        <dbReference type="EMBL" id="THU58546.1"/>
    </source>
</evidence>
<sequence>MFTEGLDETAISWVNQGSDVAQKPRSPLVEKYPMEPVPEQRLLSKCNNFLSPKALPPVKFHSSLLTPHSHLLSDSDEDESVASIPEDYYANYSDSDSDLFGKPGKRSCEEEILSGESSCYEPVREPDGRQRSTLVRGLSKENLRVDVATNNSFRGDEVKSKFSANRSSVSGAIAQNHEQDGFPHSRVHILNEFMAEKFQEHGTPSAPPIVGNGRESGSLNLDGETKVNLGTEVSSDFSILAQKVGEIPAGAIPVEGDMQIPLWQTNIASQMPSYNTSVQSAWQTFIAYDACFRLCLNAWARNCMEAPEFLRDECMALRNAFGLQTFLLHPRGQTQGEGRHADSKEGTNVIKGRKMIGQVEIEVKRIRIIPQRRKLQPTSSYRTIYMQMGAEYVKHMSAILKSQINSLRATASPVSSEDTLSCILQLKSSSEDALTESGSTVCLKPGTGDSHIFYPESQGDALLIEVHNINRIIQGRATVPISSLAECHGEMTRWCPIYLEDHVCVGKVQISISVFHSSDKMTSTKMLQGGPVVETMIYDLVLEATMRAQHFHSKNLHIHGHWKWLLNEFADYYGVTDAYTKLRYLSFIMNAATPTKECLELIYELLLPIMRARGEKNLTRQERSILLDCEDQINNLLATTFENYKSLDELSPTGLTDIFGPIPESAAPALVPAVQIFTLLHDILSQEAQNILRNHLQASTDEMDPKMLICFFPFINKLVVYSIRFLHYINQKFHFSVTSIEIAAAKRCRRHMVETDEFMSSNCDGLYTDPMTISTAYLKMKMLCMNIGNEIQADIKIHNQHIFPSSIDLPNIAASSYSTELCKRLRGFLAACPPSKPSQHVAELLIATADFERDLDSWNIRPVHGGVVSKDLFHDYIMVWIQDTRLQLLDLCKTEKSLQVPWLDVSTNCATSPFVENIYEQIRKGINEYEVVISRWPQYLLALENALADIERAVFKALEKQYNEILVPLRDGIPKILEKQVQKLTRRQPTSPYAVPSQLGIFLNTVKRILEVLHPGVEDFLKCWAACLTIEDGNTIFGEQMNGITVTLRKKYKKYMQAIVEKLVSNAQANRTTRLKRILEETKEAEGEPEIRDRMQTLCLQLTDSIHNLHHVLASRIFVAICRGFWDRMGQIVLSFLESRKENRIWYRGSDYALGILDDLFASEMQKLLGNSLQDKDLDPPRAVIEARSILC</sequence>
<dbReference type="AlphaFoldDB" id="A0A4V4H649"/>
<comment type="caution">
    <text evidence="1">The sequence shown here is derived from an EMBL/GenBank/DDBJ whole genome shotgun (WGS) entry which is preliminary data.</text>
</comment>
<protein>
    <submittedName>
        <fullName evidence="1">Uncharacterized protein</fullName>
    </submittedName>
</protein>
<evidence type="ECO:0000313" key="2">
    <source>
        <dbReference type="Proteomes" id="UP000317650"/>
    </source>
</evidence>